<dbReference type="OrthoDB" id="24581at2759"/>
<feature type="compositionally biased region" description="Low complexity" evidence="6">
    <location>
        <begin position="1"/>
        <end position="14"/>
    </location>
</feature>
<keyword evidence="2" id="KW-0808">Transferase</keyword>
<dbReference type="InterPro" id="IPR016064">
    <property type="entry name" value="NAD/diacylglycerol_kinase_sf"/>
</dbReference>
<evidence type="ECO:0000256" key="5">
    <source>
        <dbReference type="ARBA" id="ARBA00023027"/>
    </source>
</evidence>
<dbReference type="GO" id="GO:0019674">
    <property type="term" value="P:NAD+ metabolic process"/>
    <property type="evidence" value="ECO:0007669"/>
    <property type="project" value="InterPro"/>
</dbReference>
<dbReference type="Pfam" id="PF20143">
    <property type="entry name" value="NAD_kinase_C"/>
    <property type="match status" value="1"/>
</dbReference>
<dbReference type="GO" id="GO:0006741">
    <property type="term" value="P:NADP+ biosynthetic process"/>
    <property type="evidence" value="ECO:0007669"/>
    <property type="project" value="InterPro"/>
</dbReference>
<dbReference type="InterPro" id="IPR017437">
    <property type="entry name" value="ATP-NAD_kinase_PpnK-typ_C"/>
</dbReference>
<keyword evidence="3 7" id="KW-0418">Kinase</keyword>
<protein>
    <submittedName>
        <fullName evidence="7">ATP-NAD kinase</fullName>
    </submittedName>
</protein>
<evidence type="ECO:0000313" key="7">
    <source>
        <dbReference type="EMBL" id="KAF0483976.1"/>
    </source>
</evidence>
<feature type="compositionally biased region" description="Basic and acidic residues" evidence="6">
    <location>
        <begin position="515"/>
        <end position="526"/>
    </location>
</feature>
<feature type="region of interest" description="Disordered" evidence="6">
    <location>
        <begin position="496"/>
        <end position="526"/>
    </location>
</feature>
<keyword evidence="4" id="KW-0521">NADP</keyword>
<dbReference type="PANTHER" id="PTHR20275">
    <property type="entry name" value="NAD KINASE"/>
    <property type="match status" value="1"/>
</dbReference>
<dbReference type="Gene3D" id="2.60.200.30">
    <property type="entry name" value="Probable inorganic polyphosphate/atp-NAD kinase, domain 2"/>
    <property type="match status" value="1"/>
</dbReference>
<dbReference type="InterPro" id="IPR017438">
    <property type="entry name" value="ATP-NAD_kinase_N"/>
</dbReference>
<dbReference type="Pfam" id="PF01513">
    <property type="entry name" value="NAD_kinase"/>
    <property type="match status" value="1"/>
</dbReference>
<dbReference type="EMBL" id="WTPW01000741">
    <property type="protein sequence ID" value="KAF0483976.1"/>
    <property type="molecule type" value="Genomic_DNA"/>
</dbReference>
<dbReference type="HAMAP" id="MF_00361">
    <property type="entry name" value="NAD_kinase"/>
    <property type="match status" value="1"/>
</dbReference>
<comment type="similarity">
    <text evidence="1">Belongs to the NAD kinase family.</text>
</comment>
<dbReference type="SUPFAM" id="SSF111331">
    <property type="entry name" value="NAD kinase/diacylglycerol kinase-like"/>
    <property type="match status" value="1"/>
</dbReference>
<sequence>MTSTSSKSTSIIKNKILDKKNGEKHNFSTSRNNRPDPPKLRQNLGVKLPTPSPTPKSPCFVHSHIDPSLSMPLIEMINRFDNGVTQYSNLAETAVSVREISKKLGSARIHSSIQAIMIVTKPGDLRLINYTRQLAMYLITTPRFGKDHGVTVYVDKNLKESERLDFPGMLKESPFVKDYLKFWTKELCAERPEIFNFVLTLGGDGTVLYTSWLFQKVVPPVLPFHMGSLGFLTNFCFKDYKKHITGALDEGIRVNLRMRFTCTVYRRINKPIKATRCGETGEIMMQRLIDGKSDWNTLESSHSDSGHECEHDKDLPCLITQPSETFQVLNDLVVDRGAGPYMSLLELFGDDQHLTTVQADGLVVATPTGSTAYSVSAGGSLVHPAISALLITPICPHTLSFRPMLLPDSMELRICVPYNSRSTAWASFDGRGRVELKQGDHIKVTPSKFPFPTVCLESQSKDWFNSISRCLRWNEREKQKSFVVVEEEAEYSDIEYMPNGNFNDDYDSTKDDDDSSTKVDETSEHELLTIPVPEYNSSLTDQRPLHKRTTSREISFACIGKDVSDSSSNNSNSGEEEEWRIVTKRKQKKKK</sequence>
<feature type="compositionally biased region" description="Basic residues" evidence="6">
    <location>
        <begin position="582"/>
        <end position="591"/>
    </location>
</feature>
<evidence type="ECO:0000313" key="8">
    <source>
        <dbReference type="Proteomes" id="UP000439903"/>
    </source>
</evidence>
<evidence type="ECO:0000256" key="6">
    <source>
        <dbReference type="SAM" id="MobiDB-lite"/>
    </source>
</evidence>
<dbReference type="Proteomes" id="UP000439903">
    <property type="component" value="Unassembled WGS sequence"/>
</dbReference>
<gene>
    <name evidence="7" type="ORF">F8M41_023140</name>
</gene>
<keyword evidence="8" id="KW-1185">Reference proteome</keyword>
<evidence type="ECO:0000256" key="3">
    <source>
        <dbReference type="ARBA" id="ARBA00022777"/>
    </source>
</evidence>
<organism evidence="7 8">
    <name type="scientific">Gigaspora margarita</name>
    <dbReference type="NCBI Taxonomy" id="4874"/>
    <lineage>
        <taxon>Eukaryota</taxon>
        <taxon>Fungi</taxon>
        <taxon>Fungi incertae sedis</taxon>
        <taxon>Mucoromycota</taxon>
        <taxon>Glomeromycotina</taxon>
        <taxon>Glomeromycetes</taxon>
        <taxon>Diversisporales</taxon>
        <taxon>Gigasporaceae</taxon>
        <taxon>Gigaspora</taxon>
    </lineage>
</organism>
<evidence type="ECO:0000256" key="2">
    <source>
        <dbReference type="ARBA" id="ARBA00022679"/>
    </source>
</evidence>
<proteinExistence type="inferred from homology"/>
<keyword evidence="5" id="KW-0520">NAD</keyword>
<evidence type="ECO:0000256" key="4">
    <source>
        <dbReference type="ARBA" id="ARBA00022857"/>
    </source>
</evidence>
<dbReference type="PANTHER" id="PTHR20275:SF0">
    <property type="entry name" value="NAD KINASE"/>
    <property type="match status" value="1"/>
</dbReference>
<accession>A0A8H4ADX4</accession>
<dbReference type="AlphaFoldDB" id="A0A8H4ADX4"/>
<name>A0A8H4ADX4_GIGMA</name>
<feature type="compositionally biased region" description="Basic and acidic residues" evidence="6">
    <location>
        <begin position="15"/>
        <end position="26"/>
    </location>
</feature>
<reference evidence="7 8" key="1">
    <citation type="journal article" date="2019" name="Environ. Microbiol.">
        <title>At the nexus of three kingdoms: the genome of the mycorrhizal fungus Gigaspora margarita provides insights into plant, endobacterial and fungal interactions.</title>
        <authorList>
            <person name="Venice F."/>
            <person name="Ghignone S."/>
            <person name="Salvioli di Fossalunga A."/>
            <person name="Amselem J."/>
            <person name="Novero M."/>
            <person name="Xianan X."/>
            <person name="Sedzielewska Toro K."/>
            <person name="Morin E."/>
            <person name="Lipzen A."/>
            <person name="Grigoriev I.V."/>
            <person name="Henrissat B."/>
            <person name="Martin F.M."/>
            <person name="Bonfante P."/>
        </authorList>
    </citation>
    <scope>NUCLEOTIDE SEQUENCE [LARGE SCALE GENOMIC DNA]</scope>
    <source>
        <strain evidence="7 8">BEG34</strain>
    </source>
</reference>
<feature type="region of interest" description="Disordered" evidence="6">
    <location>
        <begin position="1"/>
        <end position="58"/>
    </location>
</feature>
<feature type="compositionally biased region" description="Acidic residues" evidence="6">
    <location>
        <begin position="504"/>
        <end position="514"/>
    </location>
</feature>
<dbReference type="InterPro" id="IPR002504">
    <property type="entry name" value="NADK"/>
</dbReference>
<feature type="region of interest" description="Disordered" evidence="6">
    <location>
        <begin position="559"/>
        <end position="591"/>
    </location>
</feature>
<dbReference type="FunFam" id="2.60.200.30:FF:000004">
    <property type="entry name" value="NAD kinase 2, chloroplastic"/>
    <property type="match status" value="1"/>
</dbReference>
<dbReference type="GO" id="GO:0003951">
    <property type="term" value="F:NAD+ kinase activity"/>
    <property type="evidence" value="ECO:0007669"/>
    <property type="project" value="InterPro"/>
</dbReference>
<dbReference type="Gene3D" id="3.40.50.10330">
    <property type="entry name" value="Probable inorganic polyphosphate/atp-NAD kinase, domain 1"/>
    <property type="match status" value="1"/>
</dbReference>
<comment type="caution">
    <text evidence="7">The sequence shown here is derived from an EMBL/GenBank/DDBJ whole genome shotgun (WGS) entry which is preliminary data.</text>
</comment>
<evidence type="ECO:0000256" key="1">
    <source>
        <dbReference type="ARBA" id="ARBA00010995"/>
    </source>
</evidence>